<name>A0A0E9RDD5_ANGAN</name>
<accession>A0A0E9RDD5</accession>
<sequence>MTKQLAFLTIRWHVRLSSSTLYIVATVRGGSFLRRGSSML</sequence>
<organism evidence="1">
    <name type="scientific">Anguilla anguilla</name>
    <name type="common">European freshwater eel</name>
    <name type="synonym">Muraena anguilla</name>
    <dbReference type="NCBI Taxonomy" id="7936"/>
    <lineage>
        <taxon>Eukaryota</taxon>
        <taxon>Metazoa</taxon>
        <taxon>Chordata</taxon>
        <taxon>Craniata</taxon>
        <taxon>Vertebrata</taxon>
        <taxon>Euteleostomi</taxon>
        <taxon>Actinopterygii</taxon>
        <taxon>Neopterygii</taxon>
        <taxon>Teleostei</taxon>
        <taxon>Anguilliformes</taxon>
        <taxon>Anguillidae</taxon>
        <taxon>Anguilla</taxon>
    </lineage>
</organism>
<dbReference type="AlphaFoldDB" id="A0A0E9RDD5"/>
<reference evidence="1" key="1">
    <citation type="submission" date="2014-11" db="EMBL/GenBank/DDBJ databases">
        <authorList>
            <person name="Amaro Gonzalez C."/>
        </authorList>
    </citation>
    <scope>NUCLEOTIDE SEQUENCE</scope>
</reference>
<proteinExistence type="predicted"/>
<protein>
    <submittedName>
        <fullName evidence="1">Uncharacterized protein</fullName>
    </submittedName>
</protein>
<dbReference type="EMBL" id="GBXM01081790">
    <property type="protein sequence ID" value="JAH26787.1"/>
    <property type="molecule type" value="Transcribed_RNA"/>
</dbReference>
<reference evidence="1" key="2">
    <citation type="journal article" date="2015" name="Fish Shellfish Immunol.">
        <title>Early steps in the European eel (Anguilla anguilla)-Vibrio vulnificus interaction in the gills: Role of the RtxA13 toxin.</title>
        <authorList>
            <person name="Callol A."/>
            <person name="Pajuelo D."/>
            <person name="Ebbesson L."/>
            <person name="Teles M."/>
            <person name="MacKenzie S."/>
            <person name="Amaro C."/>
        </authorList>
    </citation>
    <scope>NUCLEOTIDE SEQUENCE</scope>
</reference>
<evidence type="ECO:0000313" key="1">
    <source>
        <dbReference type="EMBL" id="JAH26787.1"/>
    </source>
</evidence>